<feature type="chain" id="PRO_5043515197" evidence="2">
    <location>
        <begin position="32"/>
        <end position="311"/>
    </location>
</feature>
<dbReference type="EMBL" id="CP155447">
    <property type="protein sequence ID" value="XBH04502.1"/>
    <property type="molecule type" value="Genomic_DNA"/>
</dbReference>
<dbReference type="PRINTS" id="PR00111">
    <property type="entry name" value="ABHYDROLASE"/>
</dbReference>
<name>A0AAU7CHU9_9BACT</name>
<organism evidence="4">
    <name type="scientific">Singulisphaera sp. Ch08</name>
    <dbReference type="NCBI Taxonomy" id="3120278"/>
    <lineage>
        <taxon>Bacteria</taxon>
        <taxon>Pseudomonadati</taxon>
        <taxon>Planctomycetota</taxon>
        <taxon>Planctomycetia</taxon>
        <taxon>Isosphaerales</taxon>
        <taxon>Isosphaeraceae</taxon>
        <taxon>Singulisphaera</taxon>
    </lineage>
</organism>
<dbReference type="InterPro" id="IPR029058">
    <property type="entry name" value="AB_hydrolase_fold"/>
</dbReference>
<proteinExistence type="predicted"/>
<evidence type="ECO:0000313" key="4">
    <source>
        <dbReference type="EMBL" id="XBH04502.1"/>
    </source>
</evidence>
<feature type="signal peptide" evidence="2">
    <location>
        <begin position="1"/>
        <end position="31"/>
    </location>
</feature>
<feature type="domain" description="AB hydrolase-1" evidence="3">
    <location>
        <begin position="62"/>
        <end position="295"/>
    </location>
</feature>
<evidence type="ECO:0000259" key="3">
    <source>
        <dbReference type="Pfam" id="PF00561"/>
    </source>
</evidence>
<dbReference type="Gene3D" id="3.40.50.1820">
    <property type="entry name" value="alpha/beta hydrolase"/>
    <property type="match status" value="1"/>
</dbReference>
<dbReference type="InterPro" id="IPR000639">
    <property type="entry name" value="Epox_hydrolase-like"/>
</dbReference>
<protein>
    <submittedName>
        <fullName evidence="4">Alpha/beta hydrolase</fullName>
    </submittedName>
</protein>
<evidence type="ECO:0000256" key="1">
    <source>
        <dbReference type="ARBA" id="ARBA00022801"/>
    </source>
</evidence>
<dbReference type="PRINTS" id="PR00412">
    <property type="entry name" value="EPOXHYDRLASE"/>
</dbReference>
<accession>A0AAU7CHU9</accession>
<keyword evidence="1 4" id="KW-0378">Hydrolase</keyword>
<sequence length="311" mass="35176">MTFSLAMRPSLFGFVLLSLFASTAAPNFAPAAEPPNLDTRVEHGYATNNGVRIHYASLGQGPLILMIHGFPDYWFTWRHQMDGLAKDYQVVAIDQRGYNLSDKPKGVENYDMRLLVEDVATVVRHLGRDKAIIVGHDWGGAVAWVLAMQKPELVEKLVILNLPHPRGLNRELAHNPKQQENSVYARRFQQDGAHLKLTAEGLAAWVKNPQARTNYVEAFRRSDFEAMLNYYKRNYPREPYTEDTSPVVKVKCPVLMIHGLDDWALLPGALNGTWDWIEKDLTLVTVPGAGHFVQQDAAELVTKTMKMWLAR</sequence>
<dbReference type="InterPro" id="IPR000073">
    <property type="entry name" value="AB_hydrolase_1"/>
</dbReference>
<keyword evidence="2" id="KW-0732">Signal</keyword>
<dbReference type="GO" id="GO:0016787">
    <property type="term" value="F:hydrolase activity"/>
    <property type="evidence" value="ECO:0007669"/>
    <property type="project" value="UniProtKB-KW"/>
</dbReference>
<evidence type="ECO:0000256" key="2">
    <source>
        <dbReference type="SAM" id="SignalP"/>
    </source>
</evidence>
<dbReference type="AlphaFoldDB" id="A0AAU7CHU9"/>
<dbReference type="Pfam" id="PF00561">
    <property type="entry name" value="Abhydrolase_1"/>
    <property type="match status" value="1"/>
</dbReference>
<dbReference type="PANTHER" id="PTHR43329">
    <property type="entry name" value="EPOXIDE HYDROLASE"/>
    <property type="match status" value="1"/>
</dbReference>
<reference evidence="4" key="1">
    <citation type="submission" date="2024-05" db="EMBL/GenBank/DDBJ databases">
        <title>Planctomycetes of the genus Singulisphaera possess chitinolytic capabilities.</title>
        <authorList>
            <person name="Ivanova A."/>
        </authorList>
    </citation>
    <scope>NUCLEOTIDE SEQUENCE</scope>
    <source>
        <strain evidence="4">Ch08T</strain>
    </source>
</reference>
<dbReference type="SUPFAM" id="SSF53474">
    <property type="entry name" value="alpha/beta-Hydrolases"/>
    <property type="match status" value="1"/>
</dbReference>
<dbReference type="RefSeq" id="WP_406697265.1">
    <property type="nucleotide sequence ID" value="NZ_CP155447.1"/>
</dbReference>
<gene>
    <name evidence="4" type="ORF">V5E97_00365</name>
</gene>